<name>A0AAW0Q431_9GOBI</name>
<sequence>MFSHSRPIFSRLVLQPSLTIESIASRQEPLTFPRLLQHSVTLRDLKGHGGFRKKRERERGWSGPSTSSASAVNMEQSQLHRHTEEAHPNSPRRLHLDRNMLHQTLSLFQRFNGDVTLPDGESHRCRDSAEQHSSPEGTDLIEILLRSWPSPALPASLSSSAHRTFGPSTSFGPLNVLSWHTGPPGAPPCHLLKLACALLGAAISLLSSTLAMHNTNANTLTCSAALLKPISQLNMDYSSSCDSLPPLCRSKRFSDEENSVLVREVKARKDVIYGNKGVYTGFNEVREAWDEISHIVSNVEGITRTAAKCRKRFSHIRQRGSQKYAAFRRIMNKPIKTDDTNGFYEDRLEIGLKEEPIEDSSDADEEFEEMEEDSDSETSSTIVQSNSQKSVSPEELPFLETQQSGFNMLEKELLGVRQSISSLNTHLKRVETQLRPIGHIAESLQRIAAAVELLSN</sequence>
<dbReference type="PANTHER" id="PTHR23098:SF16">
    <property type="entry name" value="REGULATORY PROTEIN ZESTE"/>
    <property type="match status" value="1"/>
</dbReference>
<dbReference type="GO" id="GO:0005634">
    <property type="term" value="C:nucleus"/>
    <property type="evidence" value="ECO:0007669"/>
    <property type="project" value="TreeGrafter"/>
</dbReference>
<feature type="compositionally biased region" description="Polar residues" evidence="1">
    <location>
        <begin position="381"/>
        <end position="391"/>
    </location>
</feature>
<feature type="region of interest" description="Disordered" evidence="1">
    <location>
        <begin position="354"/>
        <end position="396"/>
    </location>
</feature>
<proteinExistence type="predicted"/>
<dbReference type="InterPro" id="IPR028002">
    <property type="entry name" value="Myb_DNA-bind_5"/>
</dbReference>
<evidence type="ECO:0000313" key="3">
    <source>
        <dbReference type="EMBL" id="KAK7939830.1"/>
    </source>
</evidence>
<dbReference type="EMBL" id="JBBPFD010000002">
    <property type="protein sequence ID" value="KAK7939830.1"/>
    <property type="molecule type" value="Genomic_DNA"/>
</dbReference>
<feature type="region of interest" description="Disordered" evidence="1">
    <location>
        <begin position="47"/>
        <end position="93"/>
    </location>
</feature>
<feature type="compositionally biased region" description="Polar residues" evidence="1">
    <location>
        <begin position="63"/>
        <end position="77"/>
    </location>
</feature>
<gene>
    <name evidence="3" type="ORF">WMY93_003156</name>
</gene>
<dbReference type="PANTHER" id="PTHR23098">
    <property type="entry name" value="AGAP001331-PA-RELATED"/>
    <property type="match status" value="1"/>
</dbReference>
<accession>A0AAW0Q431</accession>
<organism evidence="3 4">
    <name type="scientific">Mugilogobius chulae</name>
    <name type="common">yellowstripe goby</name>
    <dbReference type="NCBI Taxonomy" id="88201"/>
    <lineage>
        <taxon>Eukaryota</taxon>
        <taxon>Metazoa</taxon>
        <taxon>Chordata</taxon>
        <taxon>Craniata</taxon>
        <taxon>Vertebrata</taxon>
        <taxon>Euteleostomi</taxon>
        <taxon>Actinopterygii</taxon>
        <taxon>Neopterygii</taxon>
        <taxon>Teleostei</taxon>
        <taxon>Neoteleostei</taxon>
        <taxon>Acanthomorphata</taxon>
        <taxon>Gobiaria</taxon>
        <taxon>Gobiiformes</taxon>
        <taxon>Gobioidei</taxon>
        <taxon>Gobiidae</taxon>
        <taxon>Gobionellinae</taxon>
        <taxon>Mugilogobius</taxon>
    </lineage>
</organism>
<keyword evidence="4" id="KW-1185">Reference proteome</keyword>
<dbReference type="AlphaFoldDB" id="A0AAW0Q431"/>
<evidence type="ECO:0000259" key="2">
    <source>
        <dbReference type="Pfam" id="PF13873"/>
    </source>
</evidence>
<feature type="domain" description="Myb/SANT-like DNA-binding" evidence="2">
    <location>
        <begin position="249"/>
        <end position="323"/>
    </location>
</feature>
<dbReference type="Proteomes" id="UP001460270">
    <property type="component" value="Unassembled WGS sequence"/>
</dbReference>
<comment type="caution">
    <text evidence="3">The sequence shown here is derived from an EMBL/GenBank/DDBJ whole genome shotgun (WGS) entry which is preliminary data.</text>
</comment>
<evidence type="ECO:0000256" key="1">
    <source>
        <dbReference type="SAM" id="MobiDB-lite"/>
    </source>
</evidence>
<protein>
    <recommendedName>
        <fullName evidence="2">Myb/SANT-like DNA-binding domain-containing protein</fullName>
    </recommendedName>
</protein>
<reference evidence="4" key="1">
    <citation type="submission" date="2024-04" db="EMBL/GenBank/DDBJ databases">
        <title>Salinicola lusitanus LLJ914,a marine bacterium isolated from the Okinawa Trough.</title>
        <authorList>
            <person name="Li J."/>
        </authorList>
    </citation>
    <scope>NUCLEOTIDE SEQUENCE [LARGE SCALE GENOMIC DNA]</scope>
</reference>
<evidence type="ECO:0000313" key="4">
    <source>
        <dbReference type="Proteomes" id="UP001460270"/>
    </source>
</evidence>
<dbReference type="Pfam" id="PF13873">
    <property type="entry name" value="Myb_DNA-bind_5"/>
    <property type="match status" value="1"/>
</dbReference>
<feature type="compositionally biased region" description="Acidic residues" evidence="1">
    <location>
        <begin position="356"/>
        <end position="376"/>
    </location>
</feature>